<feature type="transmembrane region" description="Helical" evidence="12">
    <location>
        <begin position="1177"/>
        <end position="1196"/>
    </location>
</feature>
<dbReference type="Gene3D" id="3.10.170.10">
    <property type="match status" value="1"/>
</dbReference>
<feature type="compositionally biased region" description="Low complexity" evidence="11">
    <location>
        <begin position="1151"/>
        <end position="1160"/>
    </location>
</feature>
<evidence type="ECO:0000313" key="15">
    <source>
        <dbReference type="Proteomes" id="UP000199758"/>
    </source>
</evidence>
<dbReference type="GO" id="GO:0008270">
    <property type="term" value="F:zinc ion binding"/>
    <property type="evidence" value="ECO:0007669"/>
    <property type="project" value="InterPro"/>
</dbReference>
<dbReference type="GO" id="GO:0006508">
    <property type="term" value="P:proteolysis"/>
    <property type="evidence" value="ECO:0007669"/>
    <property type="project" value="UniProtKB-KW"/>
</dbReference>
<dbReference type="EMBL" id="FQWZ01000007">
    <property type="protein sequence ID" value="SHH22911.1"/>
    <property type="molecule type" value="Genomic_DNA"/>
</dbReference>
<keyword evidence="8" id="KW-0862">Zinc</keyword>
<dbReference type="InterPro" id="IPR001842">
    <property type="entry name" value="Peptidase_M36"/>
</dbReference>
<keyword evidence="4" id="KW-0964">Secreted</keyword>
<evidence type="ECO:0000256" key="11">
    <source>
        <dbReference type="SAM" id="MobiDB-lite"/>
    </source>
</evidence>
<evidence type="ECO:0000256" key="7">
    <source>
        <dbReference type="ARBA" id="ARBA00022801"/>
    </source>
</evidence>
<dbReference type="RefSeq" id="WP_072898671.1">
    <property type="nucleotide sequence ID" value="NZ_FQWZ01000007.1"/>
</dbReference>
<evidence type="ECO:0000256" key="5">
    <source>
        <dbReference type="ARBA" id="ARBA00022670"/>
    </source>
</evidence>
<dbReference type="PANTHER" id="PTHR33478">
    <property type="entry name" value="EXTRACELLULAR METALLOPROTEINASE MEP"/>
    <property type="match status" value="1"/>
</dbReference>
<dbReference type="InterPro" id="IPR050371">
    <property type="entry name" value="Fungal_virulence_M36"/>
</dbReference>
<keyword evidence="12" id="KW-0472">Membrane</keyword>
<evidence type="ECO:0000256" key="13">
    <source>
        <dbReference type="SAM" id="SignalP"/>
    </source>
</evidence>
<dbReference type="AlphaFoldDB" id="A0A1M5R9J4"/>
<feature type="chain" id="PRO_5012251745" evidence="13">
    <location>
        <begin position="27"/>
        <end position="1205"/>
    </location>
</feature>
<keyword evidence="12" id="KW-0812">Transmembrane</keyword>
<dbReference type="GO" id="GO:0004222">
    <property type="term" value="F:metalloendopeptidase activity"/>
    <property type="evidence" value="ECO:0007669"/>
    <property type="project" value="InterPro"/>
</dbReference>
<dbReference type="GO" id="GO:0005615">
    <property type="term" value="C:extracellular space"/>
    <property type="evidence" value="ECO:0007669"/>
    <property type="project" value="InterPro"/>
</dbReference>
<name>A0A1M5R9J4_9GAMM</name>
<dbReference type="SUPFAM" id="SSF55486">
    <property type="entry name" value="Metalloproteases ('zincins'), catalytic domain"/>
    <property type="match status" value="1"/>
</dbReference>
<keyword evidence="5" id="KW-0645">Protease</keyword>
<dbReference type="Gene3D" id="1.10.390.10">
    <property type="entry name" value="Neutral Protease Domain 2"/>
    <property type="match status" value="1"/>
</dbReference>
<evidence type="ECO:0000256" key="2">
    <source>
        <dbReference type="ARBA" id="ARBA00004613"/>
    </source>
</evidence>
<dbReference type="InterPro" id="IPR027268">
    <property type="entry name" value="Peptidase_M4/M1_CTD_sf"/>
</dbReference>
<dbReference type="STRING" id="490188.SAMN04488068_2975"/>
<protein>
    <submittedName>
        <fullName evidence="14">Fungalysin metallopeptidase (M36)</fullName>
    </submittedName>
</protein>
<reference evidence="14 15" key="1">
    <citation type="submission" date="2016-11" db="EMBL/GenBank/DDBJ databases">
        <authorList>
            <person name="Jaros S."/>
            <person name="Januszkiewicz K."/>
            <person name="Wedrychowicz H."/>
        </authorList>
    </citation>
    <scope>NUCLEOTIDE SEQUENCE [LARGE SCALE GENOMIC DNA]</scope>
    <source>
        <strain evidence="14 15">CGMCC 1.7049</strain>
    </source>
</reference>
<keyword evidence="6" id="KW-0479">Metal-binding</keyword>
<comment type="similarity">
    <text evidence="3">Belongs to the peptidase M36 family.</text>
</comment>
<keyword evidence="9" id="KW-0482">Metalloprotease</keyword>
<evidence type="ECO:0000256" key="10">
    <source>
        <dbReference type="ARBA" id="ARBA00023145"/>
    </source>
</evidence>
<accession>A0A1M5R9J4</accession>
<feature type="compositionally biased region" description="Gly residues" evidence="11">
    <location>
        <begin position="1161"/>
        <end position="1177"/>
    </location>
</feature>
<evidence type="ECO:0000256" key="9">
    <source>
        <dbReference type="ARBA" id="ARBA00023049"/>
    </source>
</evidence>
<evidence type="ECO:0000256" key="8">
    <source>
        <dbReference type="ARBA" id="ARBA00022833"/>
    </source>
</evidence>
<sequence length="1205" mass="125954">MTSLPRLLPAAASLALLLSVTLPAQAVFLATDKPAPASVDLRPGVLQPAAAQLAAVSALGGHATWNRFGTVHSLVRHGGYLATGLAGTPVEAARTFIKTHRDLFKLSAAAVDQLELVNDGITPGSAGHAVLFRQRFGGMRVSHDGLITVGIAGGKVYYVSSSSAGDQPLPAAPRLTAGQAWLAAADDINRRVSPSAIRSITDTVQGKGWNLLRVAGFADVQRARLVAMPMPLGGVVPAYETIVLDSIAGVPMAYVHFIDARSGAVLRRENRLYNQSAGATPTPFTGSLPDDGSCAERADFDVAAGNASISVVASAINVGNDININLYTGGKLVATTDLLTSPEALNYAPPGGVAAGTYQVEICSFDGAAPLPPTNYAGLFTASTTAAPGTGSLLPYPPKWSWFAGTPTQDYSDTDNRVLGCWQNTVNGSPVAGCGLELNNIAARAPWDIIPALGLPSFTTIGNAAVTAQAWLSPLTPAENIRPVSTTREYVYPFTNVWHNSQCSPTNLVPGGNDIDAVVAHLFATHNRMHDWSYFLGWTERNYNMQLDNFGLTDPTVANDPEIGNAQAGAITGAPGTPTFALLTGRDNANQIALQDGVPGITNQYLFQPIGGVIYAPCADGDLDMGIVGHEYTHATSNRMIGGPDQSIGGHQGGAMGESWSDLAATEYQLEYGFLPQAGTDDTALGSYATGNKQRGIRDFSLEDNPLNYSNVGFDTPGPEVHSDGEIWNAVQWQLRKAFIDEYNGRFPVGDAARQKDCADGKFLADACPGNRRWIQLVYDSFLLMPAAPSMLDARDAMLAADMARFGGANQKLMWKVFAQRGMGEDAYSVDGEDTAPIAHFGSPLESAQTTLRFATRAGDESNAAITNAKLYVGQFSMRSRPIADTDPATVIDTTSDITRLATQNLGDTATLVPGTYDFIVVAPGYGIHRFSRVLSAGTFDFTVTLPTNWASLSKTASVVTTATDEANIALKDTVIDDSEETGARIGDNGLVAGAYAIVKLAGGSHRISSVNVSTAAGPNNPGRFTALRAFELLACSGSCDTPDAFTKVIYTSPADAFPSFLIRPVQNDLFIKSFSFAPVDATHLMLKVVSSQCTGNPLFAGEQDADPLNDTDCATAAALTDPTDPTQLITPPPAPGSVVRLTDLQVFSAAPSATGTPPASGGGGGSDGSASTGGGGGGGAVGGVTLLSLMLAGLLRRRRAAEAR</sequence>
<proteinExistence type="inferred from homology"/>
<keyword evidence="15" id="KW-1185">Reference proteome</keyword>
<evidence type="ECO:0000256" key="4">
    <source>
        <dbReference type="ARBA" id="ARBA00022525"/>
    </source>
</evidence>
<evidence type="ECO:0000256" key="1">
    <source>
        <dbReference type="ARBA" id="ARBA00001947"/>
    </source>
</evidence>
<comment type="subcellular location">
    <subcellularLocation>
        <location evidence="2">Secreted</location>
    </subcellularLocation>
</comment>
<evidence type="ECO:0000313" key="14">
    <source>
        <dbReference type="EMBL" id="SHH22911.1"/>
    </source>
</evidence>
<keyword evidence="13" id="KW-0732">Signal</keyword>
<keyword evidence="10" id="KW-0865">Zymogen</keyword>
<dbReference type="Proteomes" id="UP000199758">
    <property type="component" value="Unassembled WGS sequence"/>
</dbReference>
<dbReference type="Pfam" id="PF02128">
    <property type="entry name" value="Peptidase_M36"/>
    <property type="match status" value="1"/>
</dbReference>
<keyword evidence="7" id="KW-0378">Hydrolase</keyword>
<feature type="region of interest" description="Disordered" evidence="11">
    <location>
        <begin position="1151"/>
        <end position="1177"/>
    </location>
</feature>
<feature type="signal peptide" evidence="13">
    <location>
        <begin position="1"/>
        <end position="26"/>
    </location>
</feature>
<evidence type="ECO:0000256" key="6">
    <source>
        <dbReference type="ARBA" id="ARBA00022723"/>
    </source>
</evidence>
<organism evidence="14 15">
    <name type="scientific">Hydrocarboniphaga daqingensis</name>
    <dbReference type="NCBI Taxonomy" id="490188"/>
    <lineage>
        <taxon>Bacteria</taxon>
        <taxon>Pseudomonadati</taxon>
        <taxon>Pseudomonadota</taxon>
        <taxon>Gammaproteobacteria</taxon>
        <taxon>Nevskiales</taxon>
        <taxon>Nevskiaceae</taxon>
        <taxon>Hydrocarboniphaga</taxon>
    </lineage>
</organism>
<comment type="cofactor">
    <cofactor evidence="1">
        <name>Zn(2+)</name>
        <dbReference type="ChEBI" id="CHEBI:29105"/>
    </cofactor>
</comment>
<evidence type="ECO:0000256" key="12">
    <source>
        <dbReference type="SAM" id="Phobius"/>
    </source>
</evidence>
<gene>
    <name evidence="14" type="ORF">SAMN04488068_2975</name>
</gene>
<dbReference type="PANTHER" id="PTHR33478:SF1">
    <property type="entry name" value="EXTRACELLULAR METALLOPROTEINASE MEP"/>
    <property type="match status" value="1"/>
</dbReference>
<keyword evidence="12" id="KW-1133">Transmembrane helix</keyword>
<evidence type="ECO:0000256" key="3">
    <source>
        <dbReference type="ARBA" id="ARBA00006006"/>
    </source>
</evidence>